<sequence length="422" mass="46639">MASTVVGALACQRDSYLKSFATKVISCRVQKPEPAAASAGKKKSKTEQATVPKELYEVELEDTILFPEGGGQPSDTGVLICANGEKKLNVGYIKRDGLKAIHVLEEPLEVGDSVQMTLDWNRRFDHMQQHTGQHLLSAIMDKYELPTLSWSMGDLINYIEVPRKITNDELAKINAEVNLKIVENLPIKVEIPDKDDVKKDKMPDDYDLDKGVLRVIHIGELDSNPCCGTHLSSTGQIQAIALLNQVSGKGSNSRLNFVVGDRIVKYTQFSHSILRELVNNLSCQTEAIVEKVNNISITAKKSQSRELSFVKELAIYKAKELIQELETKDVVYCHRSDVGLEFMNQVFKEMSPLSKGTVVLMTGENKEGGAMVVFGEKVEEIVQGLKKCIGGLKGGGKGKFQGKITTYEKGELESATRYLDSL</sequence>
<dbReference type="InterPro" id="IPR009000">
    <property type="entry name" value="Transl_B-barrel_sf"/>
</dbReference>
<name>A0A1E4SVZ7_9ASCO</name>
<keyword evidence="5" id="KW-0862">Zinc</keyword>
<dbReference type="PANTHER" id="PTHR43462">
    <property type="entry name" value="ALANYL-TRNA EDITING PROTEIN"/>
    <property type="match status" value="1"/>
</dbReference>
<dbReference type="GO" id="GO:0005737">
    <property type="term" value="C:cytoplasm"/>
    <property type="evidence" value="ECO:0007669"/>
    <property type="project" value="UniProtKB-SubCell"/>
</dbReference>
<comment type="cofactor">
    <cofactor evidence="1">
        <name>Zn(2+)</name>
        <dbReference type="ChEBI" id="CHEBI:29105"/>
    </cofactor>
</comment>
<evidence type="ECO:0000313" key="7">
    <source>
        <dbReference type="EMBL" id="ODV83656.1"/>
    </source>
</evidence>
<evidence type="ECO:0000313" key="8">
    <source>
        <dbReference type="Proteomes" id="UP000094801"/>
    </source>
</evidence>
<dbReference type="InterPro" id="IPR018165">
    <property type="entry name" value="Ala-tRNA-synth_IIc_core"/>
</dbReference>
<comment type="subcellular location">
    <subcellularLocation>
        <location evidence="2">Cytoplasm</location>
    </subcellularLocation>
</comment>
<organism evidence="7 8">
    <name type="scientific">[Candida] arabinofermentans NRRL YB-2248</name>
    <dbReference type="NCBI Taxonomy" id="983967"/>
    <lineage>
        <taxon>Eukaryota</taxon>
        <taxon>Fungi</taxon>
        <taxon>Dikarya</taxon>
        <taxon>Ascomycota</taxon>
        <taxon>Saccharomycotina</taxon>
        <taxon>Pichiomycetes</taxon>
        <taxon>Pichiales</taxon>
        <taxon>Pichiaceae</taxon>
        <taxon>Ogataea</taxon>
        <taxon>Ogataea/Candida clade</taxon>
    </lineage>
</organism>
<dbReference type="SMART" id="SM00863">
    <property type="entry name" value="tRNA_SAD"/>
    <property type="match status" value="1"/>
</dbReference>
<keyword evidence="4" id="KW-0479">Metal-binding</keyword>
<evidence type="ECO:0000256" key="3">
    <source>
        <dbReference type="ARBA" id="ARBA00008429"/>
    </source>
</evidence>
<dbReference type="InterPro" id="IPR018163">
    <property type="entry name" value="Thr/Ala-tRNA-synth_IIc_edit"/>
</dbReference>
<dbReference type="EMBL" id="KV453862">
    <property type="protein sequence ID" value="ODV83656.1"/>
    <property type="molecule type" value="Genomic_DNA"/>
</dbReference>
<dbReference type="GO" id="GO:0006419">
    <property type="term" value="P:alanyl-tRNA aminoacylation"/>
    <property type="evidence" value="ECO:0007669"/>
    <property type="project" value="InterPro"/>
</dbReference>
<dbReference type="Proteomes" id="UP000094801">
    <property type="component" value="Unassembled WGS sequence"/>
</dbReference>
<proteinExistence type="inferred from homology"/>
<evidence type="ECO:0000256" key="2">
    <source>
        <dbReference type="ARBA" id="ARBA00004496"/>
    </source>
</evidence>
<dbReference type="GO" id="GO:0005524">
    <property type="term" value="F:ATP binding"/>
    <property type="evidence" value="ECO:0007669"/>
    <property type="project" value="InterPro"/>
</dbReference>
<evidence type="ECO:0000256" key="5">
    <source>
        <dbReference type="ARBA" id="ARBA00022833"/>
    </source>
</evidence>
<comment type="similarity">
    <text evidence="3">Belongs to the class-II aminoacyl-tRNA synthetase family. Alax-L subfamily.</text>
</comment>
<dbReference type="PANTHER" id="PTHR43462:SF1">
    <property type="entry name" value="ALANYL-TRNA EDITING PROTEIN AARSD1"/>
    <property type="match status" value="1"/>
</dbReference>
<dbReference type="SUPFAM" id="SSF50447">
    <property type="entry name" value="Translation proteins"/>
    <property type="match status" value="1"/>
</dbReference>
<dbReference type="InterPro" id="IPR051335">
    <property type="entry name" value="Alanyl-tRNA_Editing_Enzymes"/>
</dbReference>
<dbReference type="GO" id="GO:0046872">
    <property type="term" value="F:metal ion binding"/>
    <property type="evidence" value="ECO:0007669"/>
    <property type="project" value="UniProtKB-KW"/>
</dbReference>
<dbReference type="GO" id="GO:0003676">
    <property type="term" value="F:nucleic acid binding"/>
    <property type="evidence" value="ECO:0007669"/>
    <property type="project" value="InterPro"/>
</dbReference>
<evidence type="ECO:0000256" key="4">
    <source>
        <dbReference type="ARBA" id="ARBA00022723"/>
    </source>
</evidence>
<reference evidence="8" key="1">
    <citation type="submission" date="2016-04" db="EMBL/GenBank/DDBJ databases">
        <title>Comparative genomics of biotechnologically important yeasts.</title>
        <authorList>
            <consortium name="DOE Joint Genome Institute"/>
            <person name="Riley R."/>
            <person name="Haridas S."/>
            <person name="Wolfe K.H."/>
            <person name="Lopes M.R."/>
            <person name="Hittinger C.T."/>
            <person name="Goker M."/>
            <person name="Salamov A."/>
            <person name="Wisecaver J."/>
            <person name="Long T.M."/>
            <person name="Aerts A.L."/>
            <person name="Barry K."/>
            <person name="Choi C."/>
            <person name="Clum A."/>
            <person name="Coughlan A.Y."/>
            <person name="Deshpande S."/>
            <person name="Douglass A.P."/>
            <person name="Hanson S.J."/>
            <person name="Klenk H.-P."/>
            <person name="Labutti K."/>
            <person name="Lapidus A."/>
            <person name="Lindquist E."/>
            <person name="Lipzen A."/>
            <person name="Meier-Kolthoff J.P."/>
            <person name="Ohm R.A."/>
            <person name="Otillar R.P."/>
            <person name="Pangilinan J."/>
            <person name="Peng Y."/>
            <person name="Rokas A."/>
            <person name="Rosa C.A."/>
            <person name="Scheuner C."/>
            <person name="Sibirny A.A."/>
            <person name="Slot J.C."/>
            <person name="Stielow J.B."/>
            <person name="Sun H."/>
            <person name="Kurtzman C.P."/>
            <person name="Blackwell M."/>
            <person name="Grigoriev I.V."/>
            <person name="Jeffries T.W."/>
        </authorList>
    </citation>
    <scope>NUCLEOTIDE SEQUENCE [LARGE SCALE GENOMIC DNA]</scope>
    <source>
        <strain evidence="8">NRRL YB-2248</strain>
    </source>
</reference>
<evidence type="ECO:0000256" key="1">
    <source>
        <dbReference type="ARBA" id="ARBA00001947"/>
    </source>
</evidence>
<protein>
    <recommendedName>
        <fullName evidence="6">Alanyl-transfer RNA synthetases family profile domain-containing protein</fullName>
    </recommendedName>
</protein>
<dbReference type="STRING" id="983967.A0A1E4SVZ7"/>
<keyword evidence="8" id="KW-1185">Reference proteome</keyword>
<dbReference type="InterPro" id="IPR012947">
    <property type="entry name" value="tRNA_SAD"/>
</dbReference>
<feature type="domain" description="Alanyl-transfer RNA synthetases family profile" evidence="6">
    <location>
        <begin position="1"/>
        <end position="269"/>
    </location>
</feature>
<dbReference type="GO" id="GO:0004813">
    <property type="term" value="F:alanine-tRNA ligase activity"/>
    <property type="evidence" value="ECO:0007669"/>
    <property type="project" value="InterPro"/>
</dbReference>
<dbReference type="Gene3D" id="2.40.30.130">
    <property type="match status" value="1"/>
</dbReference>
<dbReference type="GO" id="GO:0002196">
    <property type="term" value="F:Ser-tRNA(Ala) deacylase activity"/>
    <property type="evidence" value="ECO:0007669"/>
    <property type="project" value="TreeGrafter"/>
</dbReference>
<dbReference type="SUPFAM" id="SSF55186">
    <property type="entry name" value="ThrRS/AlaRS common domain"/>
    <property type="match status" value="1"/>
</dbReference>
<dbReference type="Pfam" id="PF07973">
    <property type="entry name" value="tRNA_SAD"/>
    <property type="match status" value="1"/>
</dbReference>
<dbReference type="AlphaFoldDB" id="A0A1E4SVZ7"/>
<evidence type="ECO:0000259" key="6">
    <source>
        <dbReference type="PROSITE" id="PS50860"/>
    </source>
</evidence>
<accession>A0A1E4SVZ7</accession>
<dbReference type="OrthoDB" id="288942at2759"/>
<gene>
    <name evidence="7" type="ORF">CANARDRAFT_29873</name>
</gene>
<dbReference type="PROSITE" id="PS50860">
    <property type="entry name" value="AA_TRNA_LIGASE_II_ALA"/>
    <property type="match status" value="1"/>
</dbReference>
<dbReference type="Gene3D" id="3.30.980.10">
    <property type="entry name" value="Threonyl-trna Synthetase, Chain A, domain 2"/>
    <property type="match status" value="1"/>
</dbReference>